<evidence type="ECO:0000313" key="4">
    <source>
        <dbReference type="EMBL" id="GIY84773.1"/>
    </source>
</evidence>
<feature type="domain" description="AAA+ ATPase" evidence="3">
    <location>
        <begin position="23"/>
        <end position="155"/>
    </location>
</feature>
<keyword evidence="2" id="KW-0067">ATP-binding</keyword>
<dbReference type="GO" id="GO:0030687">
    <property type="term" value="C:preribosome, large subunit precursor"/>
    <property type="evidence" value="ECO:0007669"/>
    <property type="project" value="TreeGrafter"/>
</dbReference>
<dbReference type="GO" id="GO:0000055">
    <property type="term" value="P:ribosomal large subunit export from nucleus"/>
    <property type="evidence" value="ECO:0007669"/>
    <property type="project" value="TreeGrafter"/>
</dbReference>
<comment type="caution">
    <text evidence="4">The sequence shown here is derived from an EMBL/GenBank/DDBJ whole genome shotgun (WGS) entry which is preliminary data.</text>
</comment>
<keyword evidence="1" id="KW-0547">Nucleotide-binding</keyword>
<dbReference type="GO" id="GO:0005524">
    <property type="term" value="F:ATP binding"/>
    <property type="evidence" value="ECO:0007669"/>
    <property type="project" value="UniProtKB-KW"/>
</dbReference>
<dbReference type="Pfam" id="PF07728">
    <property type="entry name" value="AAA_5"/>
    <property type="match status" value="1"/>
</dbReference>
<dbReference type="InterPro" id="IPR011704">
    <property type="entry name" value="ATPase_dyneun-rel_AAA"/>
</dbReference>
<organism evidence="4 5">
    <name type="scientific">Caerostris extrusa</name>
    <name type="common">Bark spider</name>
    <name type="synonym">Caerostris bankana</name>
    <dbReference type="NCBI Taxonomy" id="172846"/>
    <lineage>
        <taxon>Eukaryota</taxon>
        <taxon>Metazoa</taxon>
        <taxon>Ecdysozoa</taxon>
        <taxon>Arthropoda</taxon>
        <taxon>Chelicerata</taxon>
        <taxon>Arachnida</taxon>
        <taxon>Araneae</taxon>
        <taxon>Araneomorphae</taxon>
        <taxon>Entelegynae</taxon>
        <taxon>Araneoidea</taxon>
        <taxon>Araneidae</taxon>
        <taxon>Caerostris</taxon>
    </lineage>
</organism>
<dbReference type="SMART" id="SM00382">
    <property type="entry name" value="AAA"/>
    <property type="match status" value="1"/>
</dbReference>
<evidence type="ECO:0000313" key="5">
    <source>
        <dbReference type="Proteomes" id="UP001054945"/>
    </source>
</evidence>
<feature type="non-terminal residue" evidence="4">
    <location>
        <position position="297"/>
    </location>
</feature>
<gene>
    <name evidence="4" type="primary">MDN1</name>
    <name evidence="4" type="ORF">CEXT_588001</name>
</gene>
<dbReference type="AlphaFoldDB" id="A0AAV4WR47"/>
<dbReference type="InterPro" id="IPR027417">
    <property type="entry name" value="P-loop_NTPase"/>
</dbReference>
<reference evidence="4 5" key="1">
    <citation type="submission" date="2021-06" db="EMBL/GenBank/DDBJ databases">
        <title>Caerostris extrusa draft genome.</title>
        <authorList>
            <person name="Kono N."/>
            <person name="Arakawa K."/>
        </authorList>
    </citation>
    <scope>NUCLEOTIDE SEQUENCE [LARGE SCALE GENOMIC DNA]</scope>
</reference>
<protein>
    <submittedName>
        <fullName evidence="4">Midasin</fullName>
    </submittedName>
</protein>
<dbReference type="CDD" id="cd00009">
    <property type="entry name" value="AAA"/>
    <property type="match status" value="1"/>
</dbReference>
<evidence type="ECO:0000259" key="3">
    <source>
        <dbReference type="SMART" id="SM00382"/>
    </source>
</evidence>
<dbReference type="Gene3D" id="3.40.50.300">
    <property type="entry name" value="P-loop containing nucleotide triphosphate hydrolases"/>
    <property type="match status" value="2"/>
</dbReference>
<dbReference type="Proteomes" id="UP001054945">
    <property type="component" value="Unassembled WGS sequence"/>
</dbReference>
<sequence length="297" mass="33943">MSTFANTRIATVLLEKVAACIYYKEPVLLVGETGTGKTSIVQHLAELTNRKLTVINMSQQRALVKAMKDGEWLLLDEINLAEAETLECLAGVLDNDDSLILLEKGDSEPVKRHPDFRIFACMNPATDVGKKIYQLVLEAVSNTLPCFEIWFFKFLSLCKGDHCMRTKKWSLCQHSWILDFKGDQEPEEKENYIFTETVRKIYGTWHELSVQGVSLFSCKGNIMWQTSLIQYLAKATGNVCVRVNNHEHTDIQEYVQFAYTTDEKEICILVEAMRNGYWVILDELNLAPTEVMEALNR</sequence>
<evidence type="ECO:0000256" key="2">
    <source>
        <dbReference type="ARBA" id="ARBA00022840"/>
    </source>
</evidence>
<dbReference type="PANTHER" id="PTHR48103">
    <property type="entry name" value="MIDASIN-RELATED"/>
    <property type="match status" value="1"/>
</dbReference>
<name>A0AAV4WR47_CAEEX</name>
<dbReference type="InterPro" id="IPR003593">
    <property type="entry name" value="AAA+_ATPase"/>
</dbReference>
<dbReference type="PANTHER" id="PTHR48103:SF2">
    <property type="entry name" value="MIDASIN"/>
    <property type="match status" value="1"/>
</dbReference>
<dbReference type="GO" id="GO:0000027">
    <property type="term" value="P:ribosomal large subunit assembly"/>
    <property type="evidence" value="ECO:0007669"/>
    <property type="project" value="TreeGrafter"/>
</dbReference>
<dbReference type="GO" id="GO:0016887">
    <property type="term" value="F:ATP hydrolysis activity"/>
    <property type="evidence" value="ECO:0007669"/>
    <property type="project" value="InterPro"/>
</dbReference>
<dbReference type="EMBL" id="BPLR01016568">
    <property type="protein sequence ID" value="GIY84773.1"/>
    <property type="molecule type" value="Genomic_DNA"/>
</dbReference>
<accession>A0AAV4WR47</accession>
<evidence type="ECO:0000256" key="1">
    <source>
        <dbReference type="ARBA" id="ARBA00022741"/>
    </source>
</evidence>
<keyword evidence="5" id="KW-1185">Reference proteome</keyword>
<dbReference type="GO" id="GO:0005634">
    <property type="term" value="C:nucleus"/>
    <property type="evidence" value="ECO:0007669"/>
    <property type="project" value="TreeGrafter"/>
</dbReference>
<proteinExistence type="predicted"/>
<dbReference type="PROSITE" id="PS00675">
    <property type="entry name" value="SIGMA54_INTERACT_1"/>
    <property type="match status" value="1"/>
</dbReference>
<dbReference type="SUPFAM" id="SSF52540">
    <property type="entry name" value="P-loop containing nucleoside triphosphate hydrolases"/>
    <property type="match status" value="2"/>
</dbReference>
<dbReference type="InterPro" id="IPR025662">
    <property type="entry name" value="Sigma_54_int_dom_ATP-bd_1"/>
</dbReference>